<gene>
    <name evidence="7" type="primary">MGR2</name>
    <name evidence="7" type="ORF">DEBR0S4_04720G</name>
</gene>
<sequence length="120" mass="13053">MSASRGVQYPQQSNWQKFKMGLAMGSAVGVVTGFMFGGYAILRYGAPKGVINTMGQYILGSAAAFGMFMSIGSVIRSDSIMSDPSFAMVAGKRPESMAELRAMMMARHMVNMENMKMKKN</sequence>
<accession>A0A7D9CZJ8</accession>
<dbReference type="SMART" id="SM01378">
    <property type="entry name" value="Romo1"/>
    <property type="match status" value="1"/>
</dbReference>
<evidence type="ECO:0000256" key="4">
    <source>
        <dbReference type="ARBA" id="ARBA00022989"/>
    </source>
</evidence>
<dbReference type="Proteomes" id="UP000478008">
    <property type="component" value="Unassembled WGS sequence"/>
</dbReference>
<evidence type="ECO:0000313" key="8">
    <source>
        <dbReference type="Proteomes" id="UP000478008"/>
    </source>
</evidence>
<evidence type="ECO:0000256" key="2">
    <source>
        <dbReference type="ARBA" id="ARBA00007839"/>
    </source>
</evidence>
<evidence type="ECO:0000256" key="5">
    <source>
        <dbReference type="ARBA" id="ARBA00023136"/>
    </source>
</evidence>
<evidence type="ECO:0000256" key="3">
    <source>
        <dbReference type="ARBA" id="ARBA00022692"/>
    </source>
</evidence>
<dbReference type="PANTHER" id="PTHR28525">
    <property type="entry name" value="REACTIVE OXYGEN SPECIES MODULATOR 1"/>
    <property type="match status" value="1"/>
</dbReference>
<organism evidence="7 8">
    <name type="scientific">Dekkera bruxellensis</name>
    <name type="common">Brettanomyces custersii</name>
    <dbReference type="NCBI Taxonomy" id="5007"/>
    <lineage>
        <taxon>Eukaryota</taxon>
        <taxon>Fungi</taxon>
        <taxon>Dikarya</taxon>
        <taxon>Ascomycota</taxon>
        <taxon>Saccharomycotina</taxon>
        <taxon>Pichiomycetes</taxon>
        <taxon>Pichiales</taxon>
        <taxon>Pichiaceae</taxon>
        <taxon>Brettanomyces</taxon>
    </lineage>
</organism>
<evidence type="ECO:0000256" key="6">
    <source>
        <dbReference type="SAM" id="Phobius"/>
    </source>
</evidence>
<dbReference type="EMBL" id="CABFWN010000004">
    <property type="protein sequence ID" value="VUG18879.1"/>
    <property type="molecule type" value="Genomic_DNA"/>
</dbReference>
<keyword evidence="4 6" id="KW-1133">Transmembrane helix</keyword>
<keyword evidence="5 6" id="KW-0472">Membrane</keyword>
<evidence type="ECO:0000256" key="1">
    <source>
        <dbReference type="ARBA" id="ARBA00004370"/>
    </source>
</evidence>
<dbReference type="InterPro" id="IPR018450">
    <property type="entry name" value="Romo1/Mgr2"/>
</dbReference>
<protein>
    <submittedName>
        <fullName evidence="7">DEBR0S4_04720g1_1</fullName>
    </submittedName>
</protein>
<name>A0A7D9CZJ8_DEKBR</name>
<keyword evidence="3 6" id="KW-0812">Transmembrane</keyword>
<reference evidence="7 8" key="1">
    <citation type="submission" date="2019-07" db="EMBL/GenBank/DDBJ databases">
        <authorList>
            <person name="Friedrich A."/>
            <person name="Schacherer J."/>
        </authorList>
    </citation>
    <scope>NUCLEOTIDE SEQUENCE [LARGE SCALE GENOMIC DNA]</scope>
</reference>
<keyword evidence="8" id="KW-1185">Reference proteome</keyword>
<dbReference type="GO" id="GO:0045039">
    <property type="term" value="P:protein insertion into mitochondrial inner membrane"/>
    <property type="evidence" value="ECO:0007669"/>
    <property type="project" value="TreeGrafter"/>
</dbReference>
<dbReference type="Pfam" id="PF10247">
    <property type="entry name" value="Romo1"/>
    <property type="match status" value="1"/>
</dbReference>
<feature type="transmembrane region" description="Helical" evidence="6">
    <location>
        <begin position="54"/>
        <end position="75"/>
    </location>
</feature>
<comment type="similarity">
    <text evidence="2">Belongs to the MGR2 family.</text>
</comment>
<feature type="transmembrane region" description="Helical" evidence="6">
    <location>
        <begin position="21"/>
        <end position="42"/>
    </location>
</feature>
<dbReference type="AlphaFoldDB" id="A0A7D9CZJ8"/>
<dbReference type="GO" id="GO:0030150">
    <property type="term" value="P:protein import into mitochondrial matrix"/>
    <property type="evidence" value="ECO:0007669"/>
    <property type="project" value="TreeGrafter"/>
</dbReference>
<proteinExistence type="inferred from homology"/>
<evidence type="ECO:0000313" key="7">
    <source>
        <dbReference type="EMBL" id="VUG18879.1"/>
    </source>
</evidence>
<comment type="subcellular location">
    <subcellularLocation>
        <location evidence="1">Membrane</location>
    </subcellularLocation>
</comment>
<dbReference type="PANTHER" id="PTHR28525:SF1">
    <property type="entry name" value="REACTIVE OXYGEN SPECIES MODULATOR 1"/>
    <property type="match status" value="1"/>
</dbReference>
<dbReference type="GO" id="GO:0005744">
    <property type="term" value="C:TIM23 mitochondrial import inner membrane translocase complex"/>
    <property type="evidence" value="ECO:0007669"/>
    <property type="project" value="TreeGrafter"/>
</dbReference>